<dbReference type="NCBIfam" id="TIGR01509">
    <property type="entry name" value="HAD-SF-IA-v3"/>
    <property type="match status" value="1"/>
</dbReference>
<reference evidence="6" key="1">
    <citation type="submission" date="2020-10" db="EMBL/GenBank/DDBJ databases">
        <title>ChiBAC.</title>
        <authorList>
            <person name="Zenner C."/>
            <person name="Hitch T.C.A."/>
            <person name="Clavel T."/>
        </authorList>
    </citation>
    <scope>NUCLEOTIDE SEQUENCE</scope>
    <source>
        <strain evidence="6">DSM 107454</strain>
    </source>
</reference>
<evidence type="ECO:0000313" key="6">
    <source>
        <dbReference type="EMBL" id="MBE5040660.1"/>
    </source>
</evidence>
<dbReference type="CDD" id="cd07505">
    <property type="entry name" value="HAD_BPGM-like"/>
    <property type="match status" value="1"/>
</dbReference>
<dbReference type="InterPro" id="IPR023214">
    <property type="entry name" value="HAD_sf"/>
</dbReference>
<dbReference type="InterPro" id="IPR006439">
    <property type="entry name" value="HAD-SF_hydro_IA"/>
</dbReference>
<evidence type="ECO:0000256" key="1">
    <source>
        <dbReference type="ARBA" id="ARBA00001946"/>
    </source>
</evidence>
<comment type="cofactor">
    <cofactor evidence="1">
        <name>Mg(2+)</name>
        <dbReference type="ChEBI" id="CHEBI:18420"/>
    </cofactor>
</comment>
<organism evidence="6 7">
    <name type="scientific">Ructibacterium gallinarum</name>
    <dbReference type="NCBI Taxonomy" id="2779355"/>
    <lineage>
        <taxon>Bacteria</taxon>
        <taxon>Bacillati</taxon>
        <taxon>Bacillota</taxon>
        <taxon>Clostridia</taxon>
        <taxon>Eubacteriales</taxon>
        <taxon>Oscillospiraceae</taxon>
        <taxon>Ructibacterium</taxon>
    </lineage>
</organism>
<dbReference type="PRINTS" id="PR00413">
    <property type="entry name" value="HADHALOGNASE"/>
</dbReference>
<dbReference type="SUPFAM" id="SSF56784">
    <property type="entry name" value="HAD-like"/>
    <property type="match status" value="1"/>
</dbReference>
<dbReference type="SFLD" id="SFLDG01129">
    <property type="entry name" value="C1.5:_HAD__Beta-PGM__Phosphata"/>
    <property type="match status" value="1"/>
</dbReference>
<name>A0A9D5R940_9FIRM</name>
<proteinExistence type="inferred from homology"/>
<dbReference type="InterPro" id="IPR023198">
    <property type="entry name" value="PGP-like_dom2"/>
</dbReference>
<comment type="similarity">
    <text evidence="2">Belongs to the HAD-like hydrolase superfamily. CbbY/CbbZ/Gph/YieH family.</text>
</comment>
<keyword evidence="3" id="KW-0479">Metal-binding</keyword>
<dbReference type="SFLD" id="SFLDS00003">
    <property type="entry name" value="Haloacid_Dehalogenase"/>
    <property type="match status" value="1"/>
</dbReference>
<evidence type="ECO:0000256" key="5">
    <source>
        <dbReference type="ARBA" id="ARBA00023277"/>
    </source>
</evidence>
<keyword evidence="5" id="KW-0119">Carbohydrate metabolism</keyword>
<sequence>MKKIEAVIFDMDGVLVDSEPVIMRAATEALAEEGIPAGYETFRPYIGAGEEHFILDPGRQAGKEEKIHAMMARMYELYAKYAKIDLKVYPSAVQVITQLRQRGLHLALVSSSQRQKLLVSLEAAGIDAKQFDLILSGSEVTKKKPDPEPYRLAGERLGVLPKCCLVIEDALSGIAAAKGAGMQCAAVTTSFSASELMAAGADAVMEDIMEILDILNEKE</sequence>
<dbReference type="PANTHER" id="PTHR46193">
    <property type="entry name" value="6-PHOSPHOGLUCONATE PHOSPHATASE"/>
    <property type="match status" value="1"/>
</dbReference>
<dbReference type="Proteomes" id="UP000806542">
    <property type="component" value="Unassembled WGS sequence"/>
</dbReference>
<dbReference type="Gene3D" id="1.10.150.240">
    <property type="entry name" value="Putative phosphatase, domain 2"/>
    <property type="match status" value="1"/>
</dbReference>
<keyword evidence="4" id="KW-0460">Magnesium</keyword>
<dbReference type="Pfam" id="PF00702">
    <property type="entry name" value="Hydrolase"/>
    <property type="match status" value="1"/>
</dbReference>
<dbReference type="InterPro" id="IPR036412">
    <property type="entry name" value="HAD-like_sf"/>
</dbReference>
<dbReference type="EMBL" id="JADCKB010000020">
    <property type="protein sequence ID" value="MBE5040660.1"/>
    <property type="molecule type" value="Genomic_DNA"/>
</dbReference>
<gene>
    <name evidence="6" type="ORF">INF28_09320</name>
</gene>
<dbReference type="PANTHER" id="PTHR46193:SF18">
    <property type="entry name" value="HEXITOL PHOSPHATASE B"/>
    <property type="match status" value="1"/>
</dbReference>
<evidence type="ECO:0000256" key="3">
    <source>
        <dbReference type="ARBA" id="ARBA00022723"/>
    </source>
</evidence>
<dbReference type="GO" id="GO:0046872">
    <property type="term" value="F:metal ion binding"/>
    <property type="evidence" value="ECO:0007669"/>
    <property type="project" value="UniProtKB-KW"/>
</dbReference>
<dbReference type="RefSeq" id="WP_226393213.1">
    <property type="nucleotide sequence ID" value="NZ_JADCKB010000020.1"/>
</dbReference>
<protein>
    <submittedName>
        <fullName evidence="6">HAD family phosphatase</fullName>
    </submittedName>
</protein>
<dbReference type="InterPro" id="IPR051600">
    <property type="entry name" value="Beta-PGM-like"/>
</dbReference>
<keyword evidence="7" id="KW-1185">Reference proteome</keyword>
<evidence type="ECO:0000256" key="2">
    <source>
        <dbReference type="ARBA" id="ARBA00006171"/>
    </source>
</evidence>
<dbReference type="GO" id="GO:0003824">
    <property type="term" value="F:catalytic activity"/>
    <property type="evidence" value="ECO:0007669"/>
    <property type="project" value="UniProtKB-ARBA"/>
</dbReference>
<dbReference type="Gene3D" id="3.40.50.1000">
    <property type="entry name" value="HAD superfamily/HAD-like"/>
    <property type="match status" value="1"/>
</dbReference>
<evidence type="ECO:0000313" key="7">
    <source>
        <dbReference type="Proteomes" id="UP000806542"/>
    </source>
</evidence>
<dbReference type="AlphaFoldDB" id="A0A9D5R940"/>
<evidence type="ECO:0000256" key="4">
    <source>
        <dbReference type="ARBA" id="ARBA00022842"/>
    </source>
</evidence>
<comment type="caution">
    <text evidence="6">The sequence shown here is derived from an EMBL/GenBank/DDBJ whole genome shotgun (WGS) entry which is preliminary data.</text>
</comment>
<dbReference type="SFLD" id="SFLDG01135">
    <property type="entry name" value="C1.5.6:_HAD__Beta-PGM__Phospha"/>
    <property type="match status" value="1"/>
</dbReference>
<accession>A0A9D5R940</accession>